<keyword evidence="2 5" id="KW-0328">Glycosyltransferase</keyword>
<comment type="catalytic activity">
    <reaction evidence="4 6">
        <text>glucuronate acceptor + UDP-alpha-D-glucuronate = acceptor beta-D-glucuronoside + UDP + H(+)</text>
        <dbReference type="Rhea" id="RHEA:21032"/>
        <dbReference type="ChEBI" id="CHEBI:15378"/>
        <dbReference type="ChEBI" id="CHEBI:58052"/>
        <dbReference type="ChEBI" id="CHEBI:58223"/>
        <dbReference type="ChEBI" id="CHEBI:132367"/>
        <dbReference type="ChEBI" id="CHEBI:132368"/>
        <dbReference type="EC" id="2.4.1.17"/>
    </reaction>
</comment>
<proteinExistence type="inferred from homology"/>
<feature type="chain" id="PRO_5005395842" description="UDP-glucuronosyltransferase" evidence="6">
    <location>
        <begin position="19"/>
        <end position="529"/>
    </location>
</feature>
<evidence type="ECO:0000256" key="4">
    <source>
        <dbReference type="ARBA" id="ARBA00047475"/>
    </source>
</evidence>
<evidence type="ECO:0000256" key="2">
    <source>
        <dbReference type="ARBA" id="ARBA00022676"/>
    </source>
</evidence>
<dbReference type="GO" id="GO:0015020">
    <property type="term" value="F:glucuronosyltransferase activity"/>
    <property type="evidence" value="ECO:0007669"/>
    <property type="project" value="UniProtKB-EC"/>
</dbReference>
<accession>A0A0M3I448</accession>
<reference evidence="8" key="1">
    <citation type="submission" date="2017-02" db="UniProtKB">
        <authorList>
            <consortium name="WormBaseParasite"/>
        </authorList>
    </citation>
    <scope>IDENTIFICATION</scope>
</reference>
<dbReference type="FunFam" id="3.40.50.2000:FF:000021">
    <property type="entry name" value="UDP-glucuronosyltransferase"/>
    <property type="match status" value="1"/>
</dbReference>
<sequence length="529" mass="60309">MRFLQYIFLALFSSRLNARQMKFLFYSPSWGHSHLFFQGALVDILVDAGHIVHVLVPEFNPNIKTNGTVKAHRVVRISPSVPSLYLQFSFNKDPFTTDENDSDSAQLAIFMNVTMQFCKDFLQRKDLIEELQAEHYDVGFTEFFDYCPIGLLHHVGVKSVAILSAVPITDLLAYTWGIPSPSSYVTNTFKPFISAPNLSISQRFMNFAFTFLSRKISFAKLLNAQNSMFRRMVREDFPDLRSLAQNVPAAFINSPQIVDIPRPISSKIVYVGGIAMKKSSDLSKEFSSILDRANSRVVLFSFGSITKINKMPHQMRIAFLEATTHFPDYDFIVKVDPDSNDSDGLLNNYPNVHIFKWIDQVSILQHRATKAFVTHAGLNSLIEAFFSATPLVCIPLFADQEYNTVMALRKNVAVYIDRNAITTDVVVDALNKVLSDPKYAENSRELRERLLKYPLEAKTLFLKWSEYLAEFGNFPDLNLYGAEIGSFQYFLLDIFLVIFIVILCLFFIIVKVGCIISRKFLSSHKKKTE</sequence>
<keyword evidence="6" id="KW-1133">Transmembrane helix</keyword>
<keyword evidence="6" id="KW-0472">Membrane</keyword>
<dbReference type="CDD" id="cd03784">
    <property type="entry name" value="GT1_Gtf-like"/>
    <property type="match status" value="1"/>
</dbReference>
<keyword evidence="6" id="KW-0812">Transmembrane</keyword>
<protein>
    <recommendedName>
        <fullName evidence="6">UDP-glucuronosyltransferase</fullName>
        <ecNumber evidence="6">2.4.1.17</ecNumber>
    </recommendedName>
</protein>
<dbReference type="GO" id="GO:0016020">
    <property type="term" value="C:membrane"/>
    <property type="evidence" value="ECO:0007669"/>
    <property type="project" value="UniProtKB-SubCell"/>
</dbReference>
<dbReference type="Proteomes" id="UP000036681">
    <property type="component" value="Unplaced"/>
</dbReference>
<evidence type="ECO:0000313" key="8">
    <source>
        <dbReference type="WBParaSite" id="ALUE_0001150701-mRNA-1"/>
    </source>
</evidence>
<keyword evidence="3 5" id="KW-0808">Transferase</keyword>
<dbReference type="PROSITE" id="PS00375">
    <property type="entry name" value="UDPGT"/>
    <property type="match status" value="1"/>
</dbReference>
<evidence type="ECO:0000256" key="6">
    <source>
        <dbReference type="RuleBase" id="RU362059"/>
    </source>
</evidence>
<keyword evidence="6" id="KW-0732">Signal</keyword>
<dbReference type="InterPro" id="IPR035595">
    <property type="entry name" value="UDP_glycos_trans_CS"/>
</dbReference>
<comment type="similarity">
    <text evidence="1 5">Belongs to the UDP-glycosyltransferase family.</text>
</comment>
<feature type="signal peptide" evidence="6">
    <location>
        <begin position="1"/>
        <end position="18"/>
    </location>
</feature>
<dbReference type="SUPFAM" id="SSF53756">
    <property type="entry name" value="UDP-Glycosyltransferase/glycogen phosphorylase"/>
    <property type="match status" value="1"/>
</dbReference>
<feature type="transmembrane region" description="Helical" evidence="6">
    <location>
        <begin position="489"/>
        <end position="516"/>
    </location>
</feature>
<comment type="subcellular location">
    <subcellularLocation>
        <location evidence="6">Membrane</location>
        <topology evidence="6">Single-pass membrane protein</topology>
    </subcellularLocation>
</comment>
<evidence type="ECO:0000256" key="1">
    <source>
        <dbReference type="ARBA" id="ARBA00009995"/>
    </source>
</evidence>
<dbReference type="InterPro" id="IPR002213">
    <property type="entry name" value="UDP_glucos_trans"/>
</dbReference>
<evidence type="ECO:0000313" key="7">
    <source>
        <dbReference type="Proteomes" id="UP000036681"/>
    </source>
</evidence>
<dbReference type="AlphaFoldDB" id="A0A0M3I448"/>
<dbReference type="PANTHER" id="PTHR48043">
    <property type="entry name" value="EG:EG0003.4 PROTEIN-RELATED"/>
    <property type="match status" value="1"/>
</dbReference>
<evidence type="ECO:0000256" key="5">
    <source>
        <dbReference type="RuleBase" id="RU003718"/>
    </source>
</evidence>
<dbReference type="WBParaSite" id="ALUE_0001150701-mRNA-1">
    <property type="protein sequence ID" value="ALUE_0001150701-mRNA-1"/>
    <property type="gene ID" value="ALUE_0001150701"/>
</dbReference>
<organism evidence="7 8">
    <name type="scientific">Ascaris lumbricoides</name>
    <name type="common">Giant roundworm</name>
    <dbReference type="NCBI Taxonomy" id="6252"/>
    <lineage>
        <taxon>Eukaryota</taxon>
        <taxon>Metazoa</taxon>
        <taxon>Ecdysozoa</taxon>
        <taxon>Nematoda</taxon>
        <taxon>Chromadorea</taxon>
        <taxon>Rhabditida</taxon>
        <taxon>Spirurina</taxon>
        <taxon>Ascaridomorpha</taxon>
        <taxon>Ascaridoidea</taxon>
        <taxon>Ascarididae</taxon>
        <taxon>Ascaris</taxon>
    </lineage>
</organism>
<dbReference type="Gene3D" id="3.40.50.2000">
    <property type="entry name" value="Glycogen Phosphorylase B"/>
    <property type="match status" value="2"/>
</dbReference>
<dbReference type="Pfam" id="PF00201">
    <property type="entry name" value="UDPGT"/>
    <property type="match status" value="1"/>
</dbReference>
<evidence type="ECO:0000256" key="3">
    <source>
        <dbReference type="ARBA" id="ARBA00022679"/>
    </source>
</evidence>
<keyword evidence="7" id="KW-1185">Reference proteome</keyword>
<dbReference type="InterPro" id="IPR050271">
    <property type="entry name" value="UDP-glycosyltransferase"/>
</dbReference>
<name>A0A0M3I448_ASCLU</name>
<dbReference type="EC" id="2.4.1.17" evidence="6"/>
<dbReference type="PANTHER" id="PTHR48043:SF145">
    <property type="entry name" value="FI06409P-RELATED"/>
    <property type="match status" value="1"/>
</dbReference>